<feature type="signal peptide" evidence="2">
    <location>
        <begin position="1"/>
        <end position="32"/>
    </location>
</feature>
<dbReference type="Gene3D" id="2.60.120.260">
    <property type="entry name" value="Galactose-binding domain-like"/>
    <property type="match status" value="1"/>
</dbReference>
<gene>
    <name evidence="3" type="ORF">NP233_g113</name>
</gene>
<protein>
    <submittedName>
        <fullName evidence="3">Uncharacterized protein</fullName>
    </submittedName>
</protein>
<feature type="chain" id="PRO_5042074146" evidence="2">
    <location>
        <begin position="33"/>
        <end position="387"/>
    </location>
</feature>
<reference evidence="3" key="1">
    <citation type="submission" date="2022-07" db="EMBL/GenBank/DDBJ databases">
        <title>Genome Sequence of Leucocoprinus birnbaumii.</title>
        <authorList>
            <person name="Buettner E."/>
        </authorList>
    </citation>
    <scope>NUCLEOTIDE SEQUENCE</scope>
    <source>
        <strain evidence="3">VT141</strain>
    </source>
</reference>
<accession>A0AAD5YWZ3</accession>
<sequence>MERRSLTFTEFSLFVPLLHLLFTVLSAPIVSAVPRNVTIDDQGGDPETGEIPKYQPTDAWANQACGGCRVVPDPERLYNRTATAATFMPDRNVTNNTIDFSFTGTAIYIFFTLFENEGDQITVNTECNFTIDGSYAGYFNHQGDPSKPFRSGQQYGVPVFSMRGLEQKNHSMTIYMADVDYHTFLSFDYATYTTDQELIVDPLRTSSRWVTPLPLVYCINHLIQDRSSSDVSRIARLSGTPSTASSTPSTGTRSHTPSVSGDTPTTTSNIPSMVTQNHPPVISVGAIAGSVVGGVLSGIELSDHHLYHAISLTYTEEALTKKPSEKSSLILAMVITHTLPNRQIPNLRLPRPVGQEHQQTPRATILERLRSAGQGQLINEFVVFMRK</sequence>
<evidence type="ECO:0000256" key="2">
    <source>
        <dbReference type="SAM" id="SignalP"/>
    </source>
</evidence>
<organism evidence="3 4">
    <name type="scientific">Leucocoprinus birnbaumii</name>
    <dbReference type="NCBI Taxonomy" id="56174"/>
    <lineage>
        <taxon>Eukaryota</taxon>
        <taxon>Fungi</taxon>
        <taxon>Dikarya</taxon>
        <taxon>Basidiomycota</taxon>
        <taxon>Agaricomycotina</taxon>
        <taxon>Agaricomycetes</taxon>
        <taxon>Agaricomycetidae</taxon>
        <taxon>Agaricales</taxon>
        <taxon>Agaricineae</taxon>
        <taxon>Agaricaceae</taxon>
        <taxon>Leucocoprinus</taxon>
    </lineage>
</organism>
<keyword evidence="2" id="KW-0732">Signal</keyword>
<feature type="compositionally biased region" description="Polar residues" evidence="1">
    <location>
        <begin position="253"/>
        <end position="275"/>
    </location>
</feature>
<comment type="caution">
    <text evidence="3">The sequence shown here is derived from an EMBL/GenBank/DDBJ whole genome shotgun (WGS) entry which is preliminary data.</text>
</comment>
<dbReference type="EMBL" id="JANIEX010000003">
    <property type="protein sequence ID" value="KAJ3576889.1"/>
    <property type="molecule type" value="Genomic_DNA"/>
</dbReference>
<evidence type="ECO:0000313" key="4">
    <source>
        <dbReference type="Proteomes" id="UP001213000"/>
    </source>
</evidence>
<dbReference type="AlphaFoldDB" id="A0AAD5YWZ3"/>
<name>A0AAD5YWZ3_9AGAR</name>
<dbReference type="Proteomes" id="UP001213000">
    <property type="component" value="Unassembled WGS sequence"/>
</dbReference>
<feature type="region of interest" description="Disordered" evidence="1">
    <location>
        <begin position="233"/>
        <end position="275"/>
    </location>
</feature>
<keyword evidence="4" id="KW-1185">Reference proteome</keyword>
<evidence type="ECO:0000256" key="1">
    <source>
        <dbReference type="SAM" id="MobiDB-lite"/>
    </source>
</evidence>
<proteinExistence type="predicted"/>
<feature type="compositionally biased region" description="Low complexity" evidence="1">
    <location>
        <begin position="238"/>
        <end position="252"/>
    </location>
</feature>
<evidence type="ECO:0000313" key="3">
    <source>
        <dbReference type="EMBL" id="KAJ3576889.1"/>
    </source>
</evidence>